<dbReference type="InParanoid" id="A0A6P5IRD5"/>
<sequence>MSAAKDKALVKMELLSMVIGTDKQQTNKNDDRYQLLSDSKTVQQALKTLKEVGNEVLYKLMEDYFLNCLRNGIPSGIQREPKPGDLLEIFRTNYSYWAVYVGYDCVVHLAPPHQHVSVGVGSQKSARKDTALVKMERLSVVAGNDKYQVNNKHDDEYQPLPPNKIVQRAFKEVGNEVFYKLIQEYFLTYLRYGIPGSNQPAPKPGNIIEYDSSVFSHWAIYVGGNCMVHLVPTGEKTSGSAMATHAIVEKKSVDTDVRGKYKINNTYDKIYKPLPPEVMVERALKMVGKTVPYCAVLQNCQDFVINLRYGEHPEARHWQSGQVCGERITGILGAVLSCWLHGAYMMTLRDRRQNHHGHLHYGSMAGLQL</sequence>
<feature type="domain" description="LRAT" evidence="5">
    <location>
        <begin position="207"/>
        <end position="316"/>
    </location>
</feature>
<dbReference type="PROSITE" id="PS51934">
    <property type="entry name" value="LRAT"/>
    <property type="match status" value="2"/>
</dbReference>
<evidence type="ECO:0000259" key="5">
    <source>
        <dbReference type="PROSITE" id="PS51934"/>
    </source>
</evidence>
<dbReference type="GO" id="GO:0005737">
    <property type="term" value="C:cytoplasm"/>
    <property type="evidence" value="ECO:0007669"/>
    <property type="project" value="TreeGrafter"/>
</dbReference>
<dbReference type="GO" id="GO:0004623">
    <property type="term" value="F:phospholipase A2 activity"/>
    <property type="evidence" value="ECO:0007669"/>
    <property type="project" value="TreeGrafter"/>
</dbReference>
<dbReference type="RefSeq" id="XP_020823638.1">
    <property type="nucleotide sequence ID" value="XM_020967979.1"/>
</dbReference>
<dbReference type="PANTHER" id="PTHR13943:SF31">
    <property type="entry name" value="PHOSPHOLIPASE A AND ACYLTRANSFERASE 3"/>
    <property type="match status" value="1"/>
</dbReference>
<dbReference type="Pfam" id="PF04970">
    <property type="entry name" value="LRAT"/>
    <property type="match status" value="2"/>
</dbReference>
<reference evidence="7" key="1">
    <citation type="submission" date="2025-08" db="UniProtKB">
        <authorList>
            <consortium name="RefSeq"/>
        </authorList>
    </citation>
    <scope>IDENTIFICATION</scope>
    <source>
        <tissue evidence="7">Spleen</tissue>
    </source>
</reference>
<evidence type="ECO:0000256" key="1">
    <source>
        <dbReference type="ARBA" id="ARBA00007824"/>
    </source>
</evidence>
<proteinExistence type="inferred from homology"/>
<dbReference type="GO" id="GO:0008970">
    <property type="term" value="F:phospholipase A1 activity"/>
    <property type="evidence" value="ECO:0007669"/>
    <property type="project" value="TreeGrafter"/>
</dbReference>
<dbReference type="Proteomes" id="UP000515140">
    <property type="component" value="Unplaced"/>
</dbReference>
<dbReference type="AlphaFoldDB" id="A0A6P5IRD5"/>
<gene>
    <name evidence="7" type="primary">LOC110195292</name>
</gene>
<keyword evidence="2" id="KW-0808">Transferase</keyword>
<dbReference type="PANTHER" id="PTHR13943">
    <property type="entry name" value="HRAS-LIKE SUPPRESSOR - RELATED"/>
    <property type="match status" value="1"/>
</dbReference>
<dbReference type="GeneID" id="110195292"/>
<evidence type="ECO:0000313" key="7">
    <source>
        <dbReference type="RefSeq" id="XP_020823638.1"/>
    </source>
</evidence>
<organism evidence="6 7">
    <name type="scientific">Phascolarctos cinereus</name>
    <name type="common">Koala</name>
    <dbReference type="NCBI Taxonomy" id="38626"/>
    <lineage>
        <taxon>Eukaryota</taxon>
        <taxon>Metazoa</taxon>
        <taxon>Chordata</taxon>
        <taxon>Craniata</taxon>
        <taxon>Vertebrata</taxon>
        <taxon>Euteleostomi</taxon>
        <taxon>Mammalia</taxon>
        <taxon>Metatheria</taxon>
        <taxon>Diprotodontia</taxon>
        <taxon>Phascolarctidae</taxon>
        <taxon>Phascolarctos</taxon>
    </lineage>
</organism>
<dbReference type="InterPro" id="IPR051496">
    <property type="entry name" value="H-rev107_PLA/AT"/>
</dbReference>
<dbReference type="Gene3D" id="3.90.1720.10">
    <property type="entry name" value="endopeptidase domain like (from Nostoc punctiforme)"/>
    <property type="match status" value="2"/>
</dbReference>
<dbReference type="GO" id="GO:0070292">
    <property type="term" value="P:N-acylphosphatidylethanolamine metabolic process"/>
    <property type="evidence" value="ECO:0007669"/>
    <property type="project" value="TreeGrafter"/>
</dbReference>
<dbReference type="InterPro" id="IPR007053">
    <property type="entry name" value="LRAT_dom"/>
</dbReference>
<accession>A0A6P5IRD5</accession>
<feature type="domain" description="LRAT" evidence="5">
    <location>
        <begin position="86"/>
        <end position="199"/>
    </location>
</feature>
<keyword evidence="3" id="KW-0378">Hydrolase</keyword>
<evidence type="ECO:0000256" key="3">
    <source>
        <dbReference type="ARBA" id="ARBA00022801"/>
    </source>
</evidence>
<keyword evidence="4" id="KW-0443">Lipid metabolism</keyword>
<evidence type="ECO:0000313" key="6">
    <source>
        <dbReference type="Proteomes" id="UP000515140"/>
    </source>
</evidence>
<name>A0A6P5IRD5_PHACI</name>
<keyword evidence="6" id="KW-1185">Reference proteome</keyword>
<dbReference type="KEGG" id="pcw:110195292"/>
<evidence type="ECO:0000256" key="2">
    <source>
        <dbReference type="ARBA" id="ARBA00022679"/>
    </source>
</evidence>
<comment type="similarity">
    <text evidence="1">Belongs to the H-rev107 family.</text>
</comment>
<dbReference type="GO" id="GO:0016410">
    <property type="term" value="F:N-acyltransferase activity"/>
    <property type="evidence" value="ECO:0007669"/>
    <property type="project" value="TreeGrafter"/>
</dbReference>
<evidence type="ECO:0000256" key="4">
    <source>
        <dbReference type="ARBA" id="ARBA00023098"/>
    </source>
</evidence>
<protein>
    <submittedName>
        <fullName evidence="7">Uncharacterized protein LOC110195292 isoform X1</fullName>
    </submittedName>
</protein>